<accession>A0A1G7TNG4</accession>
<dbReference type="STRING" id="218672.SAMN04489759_10710"/>
<keyword evidence="3" id="KW-1185">Reference proteome</keyword>
<sequence length="313" mass="34564">MGSQTVVSQMHICLALKSDAFAVAAELARRLSALSDQIFLYAATTMSLSSQETTALLTAFARFEIEADDRERALADPRSPKVAQAALEREGARQAVLRKAFFENDYDVVREPLREAAKHLGIELPDWASEQARLLAYEATRVMLDASHEKVRRDRGEFPGPSPYFSSVIAEQSDPGAIARNPAPAILDATIDKEEAMKLFPHSRHASPEAEQENSGPDQTPIAKPAVRVLLKKRGVLQSCPPEILASLESGEPIRFDMAANLYLHLKEAGFADEWHKYQRPDAAVGRRWSKSSGAGRRALHRRRSGQRPANGD</sequence>
<protein>
    <submittedName>
        <fullName evidence="2">Uncharacterized protein</fullName>
    </submittedName>
</protein>
<dbReference type="EMBL" id="FNBP01000007">
    <property type="protein sequence ID" value="SDG36868.1"/>
    <property type="molecule type" value="Genomic_DNA"/>
</dbReference>
<dbReference type="Proteomes" id="UP000199399">
    <property type="component" value="Unassembled WGS sequence"/>
</dbReference>
<evidence type="ECO:0000313" key="3">
    <source>
        <dbReference type="Proteomes" id="UP000199399"/>
    </source>
</evidence>
<evidence type="ECO:0000313" key="2">
    <source>
        <dbReference type="EMBL" id="SDG36868.1"/>
    </source>
</evidence>
<name>A0A1G7TNG4_9RHOB</name>
<proteinExistence type="predicted"/>
<gene>
    <name evidence="2" type="ORF">SAMN04489759_10710</name>
</gene>
<organism evidence="2 3">
    <name type="scientific">Sulfitobacter delicatus</name>
    <dbReference type="NCBI Taxonomy" id="218672"/>
    <lineage>
        <taxon>Bacteria</taxon>
        <taxon>Pseudomonadati</taxon>
        <taxon>Pseudomonadota</taxon>
        <taxon>Alphaproteobacteria</taxon>
        <taxon>Rhodobacterales</taxon>
        <taxon>Roseobacteraceae</taxon>
        <taxon>Sulfitobacter</taxon>
    </lineage>
</organism>
<feature type="region of interest" description="Disordered" evidence="1">
    <location>
        <begin position="282"/>
        <end position="313"/>
    </location>
</feature>
<dbReference type="AlphaFoldDB" id="A0A1G7TNG4"/>
<evidence type="ECO:0000256" key="1">
    <source>
        <dbReference type="SAM" id="MobiDB-lite"/>
    </source>
</evidence>
<reference evidence="3" key="1">
    <citation type="submission" date="2016-10" db="EMBL/GenBank/DDBJ databases">
        <authorList>
            <person name="Varghese N."/>
            <person name="Submissions S."/>
        </authorList>
    </citation>
    <scope>NUCLEOTIDE SEQUENCE [LARGE SCALE GENOMIC DNA]</scope>
    <source>
        <strain evidence="3">DSM 16477</strain>
    </source>
</reference>
<feature type="region of interest" description="Disordered" evidence="1">
    <location>
        <begin position="201"/>
        <end position="222"/>
    </location>
</feature>